<keyword evidence="1" id="KW-0378">Hydrolase</keyword>
<name>A0A6M4H6M4_9PROT</name>
<evidence type="ECO:0000313" key="4">
    <source>
        <dbReference type="EMBL" id="QJR15266.1"/>
    </source>
</evidence>
<dbReference type="PANTHER" id="PTHR43283">
    <property type="entry name" value="BETA-LACTAMASE-RELATED"/>
    <property type="match status" value="1"/>
</dbReference>
<organism evidence="4 5">
    <name type="scientific">Usitatibacter palustris</name>
    <dbReference type="NCBI Taxonomy" id="2732487"/>
    <lineage>
        <taxon>Bacteria</taxon>
        <taxon>Pseudomonadati</taxon>
        <taxon>Pseudomonadota</taxon>
        <taxon>Betaproteobacteria</taxon>
        <taxon>Nitrosomonadales</taxon>
        <taxon>Usitatibacteraceae</taxon>
        <taxon>Usitatibacter</taxon>
    </lineage>
</organism>
<dbReference type="Proteomes" id="UP000503096">
    <property type="component" value="Chromosome"/>
</dbReference>
<dbReference type="Gene3D" id="3.40.710.10">
    <property type="entry name" value="DD-peptidase/beta-lactamase superfamily"/>
    <property type="match status" value="1"/>
</dbReference>
<dbReference type="InterPro" id="IPR050789">
    <property type="entry name" value="Diverse_Enzym_Activities"/>
</dbReference>
<dbReference type="InParanoid" id="A0A6M4H6M4"/>
<protein>
    <recommendedName>
        <fullName evidence="3">Beta-lactamase-related domain-containing protein</fullName>
    </recommendedName>
</protein>
<gene>
    <name evidence="4" type="ORF">DSM104440_02083</name>
</gene>
<keyword evidence="5" id="KW-1185">Reference proteome</keyword>
<sequence length="350" mass="39046">MSNFDEAAAFASAHEIPWPRDPAADPSRWGVHHGDPPPFNRLRGPVHVRGGVSGVIRVRGAEVFSWGEPDRADQTYSVAKTYLALLAGMAQARGLLVVGERVSDRLPGIGFDSDHNRAITWEHLLTQTSEWQGECFGMPDQVEHFRRVSHDPKPPEGKKGERRALRAPGTYWEYNDVRINQLSLALLHLFRQPLPEVFLENVLRPLGGGTDFRWEGYEDSWVEIDGRRMQSVPGGTHWGGGVSISARDQARIGQLLLDGGVHQGREIIPREWVKRMRTPCETARFYGFLTWLNVDGRMFADASRASGFMFGAGGHTVWIEPEREAVVVVRWLDGAHSAGFVQLVSRALAG</sequence>
<evidence type="ECO:0000259" key="3">
    <source>
        <dbReference type="Pfam" id="PF00144"/>
    </source>
</evidence>
<dbReference type="GO" id="GO:0016787">
    <property type="term" value="F:hydrolase activity"/>
    <property type="evidence" value="ECO:0007669"/>
    <property type="project" value="UniProtKB-KW"/>
</dbReference>
<dbReference type="KEGG" id="upl:DSM104440_02083"/>
<dbReference type="RefSeq" id="WP_171162397.1">
    <property type="nucleotide sequence ID" value="NZ_CP053073.1"/>
</dbReference>
<evidence type="ECO:0000256" key="1">
    <source>
        <dbReference type="ARBA" id="ARBA00022801"/>
    </source>
</evidence>
<dbReference type="InterPro" id="IPR012338">
    <property type="entry name" value="Beta-lactam/transpept-like"/>
</dbReference>
<dbReference type="InterPro" id="IPR001466">
    <property type="entry name" value="Beta-lactam-related"/>
</dbReference>
<dbReference type="AlphaFoldDB" id="A0A6M4H6M4"/>
<dbReference type="PANTHER" id="PTHR43283:SF11">
    <property type="entry name" value="BETA-LACTAMASE-RELATED DOMAIN-CONTAINING PROTEIN"/>
    <property type="match status" value="1"/>
</dbReference>
<dbReference type="Pfam" id="PF00144">
    <property type="entry name" value="Beta-lactamase"/>
    <property type="match status" value="1"/>
</dbReference>
<dbReference type="SUPFAM" id="SSF56601">
    <property type="entry name" value="beta-lactamase/transpeptidase-like"/>
    <property type="match status" value="1"/>
</dbReference>
<accession>A0A6M4H6M4</accession>
<dbReference type="EMBL" id="CP053073">
    <property type="protein sequence ID" value="QJR15266.1"/>
    <property type="molecule type" value="Genomic_DNA"/>
</dbReference>
<feature type="region of interest" description="Disordered" evidence="2">
    <location>
        <begin position="15"/>
        <end position="36"/>
    </location>
</feature>
<evidence type="ECO:0000256" key="2">
    <source>
        <dbReference type="SAM" id="MobiDB-lite"/>
    </source>
</evidence>
<evidence type="ECO:0000313" key="5">
    <source>
        <dbReference type="Proteomes" id="UP000503096"/>
    </source>
</evidence>
<proteinExistence type="predicted"/>
<feature type="domain" description="Beta-lactamase-related" evidence="3">
    <location>
        <begin position="51"/>
        <end position="329"/>
    </location>
</feature>
<reference evidence="4 5" key="1">
    <citation type="submission" date="2020-04" db="EMBL/GenBank/DDBJ databases">
        <title>Usitatibacter rugosus gen. nov., sp. nov. and Usitatibacter palustris sp. nov., novel members of Usitatibacteraceae fam. nov. within the order Nitrosomonadales isolated from soil.</title>
        <authorList>
            <person name="Huber K.J."/>
            <person name="Neumann-Schaal M."/>
            <person name="Geppert A."/>
            <person name="Luckner M."/>
            <person name="Wanner G."/>
            <person name="Overmann J."/>
        </authorList>
    </citation>
    <scope>NUCLEOTIDE SEQUENCE [LARGE SCALE GENOMIC DNA]</scope>
    <source>
        <strain evidence="4 5">Swamp67</strain>
    </source>
</reference>